<comment type="similarity">
    <text evidence="2">In the C-terminal section; belongs to the AIR carboxylase family. Class I subfamily.</text>
</comment>
<dbReference type="InterPro" id="IPR013815">
    <property type="entry name" value="ATP_grasp_subdomain_1"/>
</dbReference>
<comment type="similarity">
    <text evidence="8">Belongs to the PurK/PurT family.</text>
</comment>
<reference evidence="12" key="1">
    <citation type="submission" date="2022-10" db="EMBL/GenBank/DDBJ databases">
        <title>Whole-Genome Sequencing of Brachybacterium huguangmaarense BRM-3, Isolated from Betula schmidtii.</title>
        <authorList>
            <person name="Haam D."/>
        </authorList>
    </citation>
    <scope>NUCLEOTIDE SEQUENCE</scope>
    <source>
        <strain evidence="12">BRM-3</strain>
    </source>
</reference>
<evidence type="ECO:0000256" key="9">
    <source>
        <dbReference type="HAMAP-Rule" id="MF_01929"/>
    </source>
</evidence>
<dbReference type="NCBIfam" id="NF004679">
    <property type="entry name" value="PRK06019.1-5"/>
    <property type="match status" value="1"/>
</dbReference>
<dbReference type="HAMAP" id="MF_01929">
    <property type="entry name" value="PurE_classI"/>
    <property type="match status" value="1"/>
</dbReference>
<comment type="pathway">
    <text evidence="9">Purine metabolism; IMP biosynthesis via de novo pathway; 5-amino-1-(5-phospho-D-ribosyl)imidazole-4-carboxylate from 5-amino-1-(5-phospho-D-ribosyl)imidazole (N5-CAIR route): step 2/2.</text>
</comment>
<dbReference type="SUPFAM" id="SSF56059">
    <property type="entry name" value="Glutathione synthetase ATP-binding domain-like"/>
    <property type="match status" value="1"/>
</dbReference>
<dbReference type="EC" id="5.4.99.18" evidence="9"/>
<feature type="binding site" evidence="8">
    <location>
        <position position="108"/>
    </location>
    <ligand>
        <name>ATP</name>
        <dbReference type="ChEBI" id="CHEBI:30616"/>
    </ligand>
</feature>
<feature type="binding site" evidence="8">
    <location>
        <position position="148"/>
    </location>
    <ligand>
        <name>ATP</name>
        <dbReference type="ChEBI" id="CHEBI:30616"/>
    </ligand>
</feature>
<dbReference type="HAMAP" id="MF_01928">
    <property type="entry name" value="PurK"/>
    <property type="match status" value="1"/>
</dbReference>
<evidence type="ECO:0000259" key="11">
    <source>
        <dbReference type="PROSITE" id="PS50975"/>
    </source>
</evidence>
<protein>
    <recommendedName>
        <fullName evidence="8 9">Multifunctional fusion protein</fullName>
    </recommendedName>
    <domain>
        <recommendedName>
            <fullName evidence="8">N5-carboxyaminoimidazole ribonucleotide synthase</fullName>
            <shortName evidence="8">N5-CAIR synthase</shortName>
            <ecNumber evidence="8">6.3.4.18</ecNumber>
        </recommendedName>
        <alternativeName>
            <fullName evidence="8">5-(carboxyamino)imidazole ribonucleotide synthetase</fullName>
        </alternativeName>
    </domain>
    <domain>
        <recommendedName>
            <fullName evidence="9">N5-carboxyaminoimidazole ribonucleotide mutase</fullName>
            <shortName evidence="9">N5-CAIR mutase</shortName>
            <ecNumber evidence="9">5.4.99.18</ecNumber>
        </recommendedName>
        <alternativeName>
            <fullName evidence="9">5-(carboxyamino)imidazole ribonucleotide mutase</fullName>
        </alternativeName>
    </domain>
</protein>
<dbReference type="InterPro" id="IPR040686">
    <property type="entry name" value="PurK_C"/>
</dbReference>
<evidence type="ECO:0000256" key="3">
    <source>
        <dbReference type="ARBA" id="ARBA00022741"/>
    </source>
</evidence>
<feature type="region of interest" description="Disordered" evidence="10">
    <location>
        <begin position="382"/>
        <end position="405"/>
    </location>
</feature>
<dbReference type="Proteomes" id="UP001164305">
    <property type="component" value="Chromosome"/>
</dbReference>
<dbReference type="Gene3D" id="3.40.50.1970">
    <property type="match status" value="1"/>
</dbReference>
<comment type="catalytic activity">
    <reaction evidence="1">
        <text>5-amino-1-(5-phospho-D-ribosyl)imidazole-4-carboxylate + H(+) = 5-amino-1-(5-phospho-beta-D-ribosyl)imidazole + CO2</text>
        <dbReference type="Rhea" id="RHEA:10792"/>
        <dbReference type="ChEBI" id="CHEBI:15378"/>
        <dbReference type="ChEBI" id="CHEBI:16526"/>
        <dbReference type="ChEBI" id="CHEBI:77657"/>
        <dbReference type="ChEBI" id="CHEBI:137981"/>
        <dbReference type="EC" id="4.1.1.21"/>
    </reaction>
</comment>
<comment type="pathway">
    <text evidence="8">Purine metabolism; IMP biosynthesis via de novo pathway; 5-amino-1-(5-phospho-D-ribosyl)imidazole-4-carboxylate from 5-amino-1-(5-phospho-D-ribosyl)imidazole (N5-CAIR route): step 1/2.</text>
</comment>
<dbReference type="PANTHER" id="PTHR11609:SF5">
    <property type="entry name" value="PHOSPHORIBOSYLAMINOIMIDAZOLE CARBOXYLASE"/>
    <property type="match status" value="1"/>
</dbReference>
<feature type="binding site" evidence="9">
    <location>
        <position position="414"/>
    </location>
    <ligand>
        <name>substrate</name>
    </ligand>
</feature>
<dbReference type="InterPro" id="IPR011054">
    <property type="entry name" value="Rudment_hybrid_motif"/>
</dbReference>
<dbReference type="Pfam" id="PF17769">
    <property type="entry name" value="PurK_C"/>
    <property type="match status" value="1"/>
</dbReference>
<feature type="binding site" evidence="9">
    <location>
        <position position="417"/>
    </location>
    <ligand>
        <name>substrate</name>
    </ligand>
</feature>
<dbReference type="EC" id="6.3.4.18" evidence="8"/>
<name>A0ABY6FXV0_9MICO</name>
<dbReference type="SMART" id="SM01001">
    <property type="entry name" value="AIRC"/>
    <property type="match status" value="1"/>
</dbReference>
<dbReference type="InterPro" id="IPR016185">
    <property type="entry name" value="PreATP-grasp_dom_sf"/>
</dbReference>
<keyword evidence="3 8" id="KW-0547">Nucleotide-binding</keyword>
<comment type="similarity">
    <text evidence="9">Belongs to the AIR carboxylase family. Class I subfamily.</text>
</comment>
<dbReference type="NCBIfam" id="TIGR01161">
    <property type="entry name" value="purK"/>
    <property type="match status" value="1"/>
</dbReference>
<keyword evidence="8 12" id="KW-0436">Ligase</keyword>
<feature type="binding site" evidence="8">
    <location>
        <position position="189"/>
    </location>
    <ligand>
        <name>ATP</name>
        <dbReference type="ChEBI" id="CHEBI:30616"/>
    </ligand>
</feature>
<dbReference type="SUPFAM" id="SSF52440">
    <property type="entry name" value="PreATP-grasp domain"/>
    <property type="match status" value="1"/>
</dbReference>
<evidence type="ECO:0000313" key="12">
    <source>
        <dbReference type="EMBL" id="UYG15677.1"/>
    </source>
</evidence>
<evidence type="ECO:0000256" key="4">
    <source>
        <dbReference type="ARBA" id="ARBA00022755"/>
    </source>
</evidence>
<feature type="compositionally biased region" description="Basic and acidic residues" evidence="10">
    <location>
        <begin position="386"/>
        <end position="401"/>
    </location>
</feature>
<keyword evidence="7" id="KW-0456">Lyase</keyword>
<comment type="function">
    <text evidence="9">Catalyzes the conversion of N5-carboxyaminoimidazole ribonucleotide (N5-CAIR) to 4-carboxy-5-aminoimidazole ribonucleotide (CAIR).</text>
</comment>
<feature type="binding site" evidence="8">
    <location>
        <begin position="181"/>
        <end position="184"/>
    </location>
    <ligand>
        <name>ATP</name>
        <dbReference type="ChEBI" id="CHEBI:30616"/>
    </ligand>
</feature>
<dbReference type="Pfam" id="PF02222">
    <property type="entry name" value="ATP-grasp"/>
    <property type="match status" value="1"/>
</dbReference>
<keyword evidence="5" id="KW-0210">Decarboxylase</keyword>
<dbReference type="SUPFAM" id="SSF52255">
    <property type="entry name" value="N5-CAIR mutase (phosphoribosylaminoimidazole carboxylase, PurE)"/>
    <property type="match status" value="1"/>
</dbReference>
<keyword evidence="6 8" id="KW-0067">ATP-binding</keyword>
<dbReference type="Pfam" id="PF22660">
    <property type="entry name" value="RS_preATP-grasp-like"/>
    <property type="match status" value="1"/>
</dbReference>
<feature type="binding site" evidence="9">
    <location>
        <position position="444"/>
    </location>
    <ligand>
        <name>substrate</name>
    </ligand>
</feature>
<dbReference type="Gene3D" id="3.40.50.20">
    <property type="match status" value="1"/>
</dbReference>
<evidence type="ECO:0000256" key="10">
    <source>
        <dbReference type="SAM" id="MobiDB-lite"/>
    </source>
</evidence>
<dbReference type="InterPro" id="IPR003135">
    <property type="entry name" value="ATP-grasp_carboxylate-amine"/>
</dbReference>
<dbReference type="InterPro" id="IPR033747">
    <property type="entry name" value="PurE_ClassI"/>
</dbReference>
<dbReference type="InterPro" id="IPR011761">
    <property type="entry name" value="ATP-grasp"/>
</dbReference>
<dbReference type="PANTHER" id="PTHR11609">
    <property type="entry name" value="PURINE BIOSYNTHESIS PROTEIN 6/7, PUR6/7"/>
    <property type="match status" value="1"/>
</dbReference>
<evidence type="ECO:0000256" key="1">
    <source>
        <dbReference type="ARBA" id="ARBA00001244"/>
    </source>
</evidence>
<dbReference type="Pfam" id="PF00731">
    <property type="entry name" value="AIRC"/>
    <property type="match status" value="1"/>
</dbReference>
<sequence>MPETARPGRIGVVGAGQLARMMIPAAVELDLPLAVLATDPAESAAAVAADVRLGHHDDEQAVRALAASCDVLTFDHEHVPQPILRGIEADGATAVRPGAAALAHAQDKLVMRERLTALGHPCPRWWQASDIASLDRALAEAGGRAVVKTPRGGYDGHGVRVIERAEQARDWLESSGTLLVEELVDFTRELSAQVARRPGGEAVAYPVVQSTQADGICFEVIAPAPGLDADRQREIQRLALDIAADLDVVGMLAVELFETADGAVLVNELAMRPHNTGHWGMDGAVTGQFEQHLRAVADLPLGDPSPLAPWAVMVNLLGGAREDLAAGAAEAMALDPGVKVHLYGKSVRAGRKVGHVTVTGADLDEVRGRARRAERLIVDGITPRRPRPDRGDRMTVTDPRDPSTAPAVGIVMGSDSDFSVMREAADVLADFGIGLEIDVVSAHRMPEDMIRWGREAAGRGIRVIIAGAGGAAHLPGMLAAVTPLPVIGVPVPLRHLDGMDSLLSIVQMPSGVPVATVSVGGARNAGLLAARILAAGTDEDSLALREQMVRFQGDLRAGAIRKGESLRSSL</sequence>
<evidence type="ECO:0000256" key="7">
    <source>
        <dbReference type="ARBA" id="ARBA00023239"/>
    </source>
</evidence>
<dbReference type="GO" id="GO:0034028">
    <property type="term" value="F:5-(carboxyamino)imidazole ribonucleotide synthase activity"/>
    <property type="evidence" value="ECO:0007669"/>
    <property type="project" value="UniProtKB-EC"/>
</dbReference>
<evidence type="ECO:0000256" key="2">
    <source>
        <dbReference type="ARBA" id="ARBA00006114"/>
    </source>
</evidence>
<dbReference type="SUPFAM" id="SSF51246">
    <property type="entry name" value="Rudiment single hybrid motif"/>
    <property type="match status" value="1"/>
</dbReference>
<dbReference type="NCBIfam" id="TIGR01162">
    <property type="entry name" value="purE"/>
    <property type="match status" value="1"/>
</dbReference>
<dbReference type="Gene3D" id="3.30.470.20">
    <property type="entry name" value="ATP-grasp fold, B domain"/>
    <property type="match status" value="1"/>
</dbReference>
<dbReference type="InterPro" id="IPR005875">
    <property type="entry name" value="PurK"/>
</dbReference>
<evidence type="ECO:0000313" key="13">
    <source>
        <dbReference type="Proteomes" id="UP001164305"/>
    </source>
</evidence>
<dbReference type="RefSeq" id="WP_263592891.1">
    <property type="nucleotide sequence ID" value="NZ_CP107020.1"/>
</dbReference>
<comment type="catalytic activity">
    <reaction evidence="8">
        <text>5-amino-1-(5-phospho-beta-D-ribosyl)imidazole + hydrogencarbonate + ATP = 5-carboxyamino-1-(5-phospho-D-ribosyl)imidazole + ADP + phosphate + 2 H(+)</text>
        <dbReference type="Rhea" id="RHEA:19317"/>
        <dbReference type="ChEBI" id="CHEBI:15378"/>
        <dbReference type="ChEBI" id="CHEBI:17544"/>
        <dbReference type="ChEBI" id="CHEBI:30616"/>
        <dbReference type="ChEBI" id="CHEBI:43474"/>
        <dbReference type="ChEBI" id="CHEBI:58730"/>
        <dbReference type="ChEBI" id="CHEBI:137981"/>
        <dbReference type="ChEBI" id="CHEBI:456216"/>
        <dbReference type="EC" id="6.3.4.18"/>
    </reaction>
</comment>
<dbReference type="PROSITE" id="PS50975">
    <property type="entry name" value="ATP_GRASP"/>
    <property type="match status" value="1"/>
</dbReference>
<accession>A0ABY6FXV0</accession>
<comment type="subunit">
    <text evidence="8">Homodimer.</text>
</comment>
<keyword evidence="9" id="KW-0413">Isomerase</keyword>
<comment type="catalytic activity">
    <reaction evidence="9">
        <text>5-carboxyamino-1-(5-phospho-D-ribosyl)imidazole + H(+) = 5-amino-1-(5-phospho-D-ribosyl)imidazole-4-carboxylate</text>
        <dbReference type="Rhea" id="RHEA:13193"/>
        <dbReference type="ChEBI" id="CHEBI:15378"/>
        <dbReference type="ChEBI" id="CHEBI:58730"/>
        <dbReference type="ChEBI" id="CHEBI:77657"/>
        <dbReference type="EC" id="5.4.99.18"/>
    </reaction>
</comment>
<comment type="caution">
    <text evidence="8">Lacks conserved residue(s) required for the propagation of feature annotation.</text>
</comment>
<evidence type="ECO:0000256" key="6">
    <source>
        <dbReference type="ARBA" id="ARBA00022840"/>
    </source>
</evidence>
<feature type="binding site" evidence="8">
    <location>
        <begin position="267"/>
        <end position="268"/>
    </location>
    <ligand>
        <name>ATP</name>
        <dbReference type="ChEBI" id="CHEBI:30616"/>
    </ligand>
</feature>
<feature type="domain" description="ATP-grasp" evidence="11">
    <location>
        <begin position="112"/>
        <end position="297"/>
    </location>
</feature>
<dbReference type="InterPro" id="IPR000031">
    <property type="entry name" value="PurE_dom"/>
</dbReference>
<dbReference type="NCBIfam" id="NF004680">
    <property type="entry name" value="PRK06019.1-6"/>
    <property type="match status" value="1"/>
</dbReference>
<proteinExistence type="inferred from homology"/>
<comment type="function">
    <text evidence="8">Catalyzes the ATP-dependent conversion of 5-aminoimidazole ribonucleotide (AIR) and HCO(3)(-) to N5-carboxyaminoimidazole ribonucleotide (N5-CAIR).</text>
</comment>
<gene>
    <name evidence="9" type="primary">purE</name>
    <name evidence="8" type="synonym">purK</name>
    <name evidence="12" type="ORF">BRM3_08455</name>
</gene>
<dbReference type="Gene3D" id="3.30.1490.20">
    <property type="entry name" value="ATP-grasp fold, A domain"/>
    <property type="match status" value="1"/>
</dbReference>
<keyword evidence="4 9" id="KW-0658">Purine biosynthesis</keyword>
<keyword evidence="13" id="KW-1185">Reference proteome</keyword>
<evidence type="ECO:0000256" key="5">
    <source>
        <dbReference type="ARBA" id="ARBA00022793"/>
    </source>
</evidence>
<evidence type="ECO:0000256" key="8">
    <source>
        <dbReference type="HAMAP-Rule" id="MF_01928"/>
    </source>
</evidence>
<organism evidence="12 13">
    <name type="scientific">Brachybacterium huguangmaarense</name>
    <dbReference type="NCBI Taxonomy" id="1652028"/>
    <lineage>
        <taxon>Bacteria</taxon>
        <taxon>Bacillati</taxon>
        <taxon>Actinomycetota</taxon>
        <taxon>Actinomycetes</taxon>
        <taxon>Micrococcales</taxon>
        <taxon>Dermabacteraceae</taxon>
        <taxon>Brachybacterium</taxon>
    </lineage>
</organism>
<dbReference type="EMBL" id="CP107020">
    <property type="protein sequence ID" value="UYG15677.1"/>
    <property type="molecule type" value="Genomic_DNA"/>
</dbReference>
<dbReference type="InterPro" id="IPR054350">
    <property type="entry name" value="PurT/PurK_preATP-grasp"/>
</dbReference>